<sequence>MNTKKTFWIVNQYSSTPETAMGGRHYYIASELAKMGHQVYVIAGGYSHLLRKPKQFKSPYLLEAIAPNFSFVWINLPKYEEAHSKQRVINWFRFSWALKKLPPLMEHQPDIVLYSSPSLVGYLGAKYLSNKFKAKFIFEVRDIWPLTWIELGGHSPQHPFVRFMQWIEDRAYKKADFVFSNLFNAVEHMQTRGLDRAKFHWIPNGISLEEVTHREPLNIDIINQIPNDKFIVGYTGTIGVANAIDDLIEAAKSLSKQQKDIHFVLVGAGKEKEDLVNKVKSLGLSNVTFIDAIPKKQIQSMLAYFDVCYIGWQKNSLYRFGIAPNKLPEYLFSAKPIIHAFSGKGDVVELANAGIRIEAEDPELIVDAVIQLYSLSDSERHEMGDNGKNYVIQNLDYTKIAEKLVNVVLNDED</sequence>
<dbReference type="GO" id="GO:1901135">
    <property type="term" value="P:carbohydrate derivative metabolic process"/>
    <property type="evidence" value="ECO:0007669"/>
    <property type="project" value="UniProtKB-ARBA"/>
</dbReference>
<dbReference type="RefSeq" id="WP_087512943.1">
    <property type="nucleotide sequence ID" value="NZ_CP032134.1"/>
</dbReference>
<dbReference type="InterPro" id="IPR028098">
    <property type="entry name" value="Glyco_trans_4-like_N"/>
</dbReference>
<dbReference type="Pfam" id="PF13439">
    <property type="entry name" value="Glyco_transf_4"/>
    <property type="match status" value="1"/>
</dbReference>
<organism evidence="3 4">
    <name type="scientific">Acinetobacter chinensis</name>
    <dbReference type="NCBI Taxonomy" id="2004650"/>
    <lineage>
        <taxon>Bacteria</taxon>
        <taxon>Pseudomonadati</taxon>
        <taxon>Pseudomonadota</taxon>
        <taxon>Gammaproteobacteria</taxon>
        <taxon>Moraxellales</taxon>
        <taxon>Moraxellaceae</taxon>
        <taxon>Acinetobacter</taxon>
    </lineage>
</organism>
<accession>A0A3B7LRJ7</accession>
<dbReference type="KEGG" id="achi:CDG60_01110"/>
<dbReference type="EMBL" id="CP032134">
    <property type="protein sequence ID" value="AXY55326.1"/>
    <property type="molecule type" value="Genomic_DNA"/>
</dbReference>
<dbReference type="InterPro" id="IPR001296">
    <property type="entry name" value="Glyco_trans_1"/>
</dbReference>
<dbReference type="Proteomes" id="UP000263753">
    <property type="component" value="Chromosome"/>
</dbReference>
<keyword evidence="3" id="KW-0808">Transferase</keyword>
<feature type="domain" description="Glycosyl transferase family 1" evidence="1">
    <location>
        <begin position="222"/>
        <end position="389"/>
    </location>
</feature>
<proteinExistence type="predicted"/>
<dbReference type="Pfam" id="PF00534">
    <property type="entry name" value="Glycos_transf_1"/>
    <property type="match status" value="1"/>
</dbReference>
<evidence type="ECO:0000313" key="3">
    <source>
        <dbReference type="EMBL" id="AXY55326.1"/>
    </source>
</evidence>
<protein>
    <submittedName>
        <fullName evidence="3">Glycosyltransferase WbuB</fullName>
    </submittedName>
</protein>
<dbReference type="AlphaFoldDB" id="A0A3B7LRJ7"/>
<evidence type="ECO:0000259" key="1">
    <source>
        <dbReference type="Pfam" id="PF00534"/>
    </source>
</evidence>
<evidence type="ECO:0000313" key="4">
    <source>
        <dbReference type="Proteomes" id="UP000263753"/>
    </source>
</evidence>
<dbReference type="Gene3D" id="3.40.50.2000">
    <property type="entry name" value="Glycogen Phosphorylase B"/>
    <property type="match status" value="2"/>
</dbReference>
<feature type="domain" description="Glycosyltransferase subfamily 4-like N-terminal" evidence="2">
    <location>
        <begin position="26"/>
        <end position="209"/>
    </location>
</feature>
<dbReference type="CDD" id="cd03794">
    <property type="entry name" value="GT4_WbuB-like"/>
    <property type="match status" value="1"/>
</dbReference>
<reference evidence="4" key="1">
    <citation type="submission" date="2018-09" db="EMBL/GenBank/DDBJ databases">
        <title>The complete genome of Acinetobacter sp. strain WCHAc010005.</title>
        <authorList>
            <person name="Hu Y."/>
            <person name="Long H."/>
            <person name="Feng Y."/>
            <person name="Zong Z."/>
        </authorList>
    </citation>
    <scope>NUCLEOTIDE SEQUENCE [LARGE SCALE GENOMIC DNA]</scope>
    <source>
        <strain evidence="4">WCHAc010005</strain>
    </source>
</reference>
<dbReference type="SUPFAM" id="SSF53756">
    <property type="entry name" value="UDP-Glycosyltransferase/glycogen phosphorylase"/>
    <property type="match status" value="1"/>
</dbReference>
<dbReference type="PANTHER" id="PTHR12526:SF622">
    <property type="entry name" value="GLYCOSYLTRANSFERASE (GROUP I)"/>
    <property type="match status" value="1"/>
</dbReference>
<evidence type="ECO:0000259" key="2">
    <source>
        <dbReference type="Pfam" id="PF13439"/>
    </source>
</evidence>
<dbReference type="PANTHER" id="PTHR12526">
    <property type="entry name" value="GLYCOSYLTRANSFERASE"/>
    <property type="match status" value="1"/>
</dbReference>
<gene>
    <name evidence="3" type="ORF">CDG60_01110</name>
</gene>
<name>A0A3B7LRJ7_9GAMM</name>
<dbReference type="GO" id="GO:0016757">
    <property type="term" value="F:glycosyltransferase activity"/>
    <property type="evidence" value="ECO:0007669"/>
    <property type="project" value="InterPro"/>
</dbReference>